<dbReference type="InterPro" id="IPR052259">
    <property type="entry name" value="Nucleoredoxin-like"/>
</dbReference>
<gene>
    <name evidence="9" type="ORF">FSB_LOCUS54387</name>
</gene>
<dbReference type="InterPro" id="IPR012336">
    <property type="entry name" value="Thioredoxin-like_fold"/>
</dbReference>
<dbReference type="AlphaFoldDB" id="A0A2N9IQ63"/>
<dbReference type="PROSITE" id="PS51352">
    <property type="entry name" value="THIOREDOXIN_2"/>
    <property type="match status" value="2"/>
</dbReference>
<dbReference type="InterPro" id="IPR045870">
    <property type="entry name" value="TryX_NRX_thioredoxin_dom"/>
</dbReference>
<dbReference type="GO" id="GO:0004791">
    <property type="term" value="F:thioredoxin-disulfide reductase (NADPH) activity"/>
    <property type="evidence" value="ECO:0007669"/>
    <property type="project" value="InterPro"/>
</dbReference>
<dbReference type="PROSITE" id="PS00194">
    <property type="entry name" value="THIOREDOXIN_1"/>
    <property type="match status" value="1"/>
</dbReference>
<evidence type="ECO:0000256" key="4">
    <source>
        <dbReference type="ARBA" id="ARBA00023027"/>
    </source>
</evidence>
<dbReference type="InterPro" id="IPR017937">
    <property type="entry name" value="Thioredoxin_CS"/>
</dbReference>
<feature type="domain" description="Thioredoxin" evidence="8">
    <location>
        <begin position="195"/>
        <end position="329"/>
    </location>
</feature>
<dbReference type="Gene3D" id="3.40.30.10">
    <property type="entry name" value="Glutaredoxin"/>
    <property type="match status" value="2"/>
</dbReference>
<dbReference type="CDD" id="cd03009">
    <property type="entry name" value="TryX_like_TryX_NRX"/>
    <property type="match status" value="2"/>
</dbReference>
<evidence type="ECO:0000256" key="3">
    <source>
        <dbReference type="ARBA" id="ARBA00023002"/>
    </source>
</evidence>
<dbReference type="Pfam" id="PF02713">
    <property type="entry name" value="DUF220"/>
    <property type="match status" value="1"/>
</dbReference>
<keyword evidence="2" id="KW-0677">Repeat</keyword>
<evidence type="ECO:0000256" key="2">
    <source>
        <dbReference type="ARBA" id="ARBA00022737"/>
    </source>
</evidence>
<evidence type="ECO:0000256" key="7">
    <source>
        <dbReference type="ARBA" id="ARBA00047804"/>
    </source>
</evidence>
<dbReference type="InterPro" id="IPR003863">
    <property type="entry name" value="DUF220"/>
</dbReference>
<dbReference type="Pfam" id="PF04827">
    <property type="entry name" value="Plant_tran"/>
    <property type="match status" value="1"/>
</dbReference>
<dbReference type="InterPro" id="IPR013766">
    <property type="entry name" value="Thioredoxin_domain"/>
</dbReference>
<comment type="similarity">
    <text evidence="5">Belongs to the nucleoredoxin family.</text>
</comment>
<keyword evidence="3" id="KW-0560">Oxidoreductase</keyword>
<dbReference type="EMBL" id="OIVN01006159">
    <property type="protein sequence ID" value="SPD26505.1"/>
    <property type="molecule type" value="Genomic_DNA"/>
</dbReference>
<sequence>MANGDSDSVSHDLLSLLSSDERDFLVRNNGDQVKISNLVGKTVGLYFSGSWCGPCCHFTPNLVEVYEELLPKGDFEVVFISSDRNDESFNSYLAKMPWLAIPFSDSETRKRLKELFKVRGIPNLVILDPNGKVSTNQGTRIIREYGVDGYPFSTERINFLKEEEEAAKKNQSLSSILVHGSRSHLVSNDGNELVRSALCSAFCFPLKKPSCELLVPVSELVGKNVLLYFSAHWCPPCRAFLPKLVKAYHEIKEKDNTFEIVFISSDRDQSSFDEFFGGMPWLALPFGDERKPFLSRKFKIQGIPAAVAIGPSGKTITNEARQLIAAHGADAYPFTEEHLKHLEEKLAEKAKDDEKAKEETWYTIVCEFILDKKGRDPLLQAEIGTAPPPLDRWDRHGKAWRGQRGGSLLRGVASGVGLLWVVVVAGLTEAHDPYFIQKRNAARTLGLLSLQKMTAALRILAYGVAADSTDELLTVNEKRGFPGMLGSIDCMHWKWKNCPTAWKGQYTGHSREPTLILEAVASYDRWICISGISFKRVYSGLTGYSSDKIRFVRESIHADSLLKITCLMGETEMSKTNLDIHKNKENGQRRAFNSAFSTFFVQLPHKLQNCIKSRLQRLAKDIEGVNSVNPVLRKEKGSSTAWEVDFEKQMQAWRENPSWVDQSPEIKVSVPKGSLCNLNVKVDVGLPPDAVYNIVTDPDNKRVFKNIKEVISREVLVEEGLRQVVELEQAAIWRFLWWNVLQFTDMRGLRNVLLWLHLVGRWKVDPVFIDEKMCSPLKPKTWEEYCACTRGKGRVGSKVSLEQLIQPAIVPPPPISWYLRGITSKTTEMLINDMLAEAARIRGGFYPEKSHQALEISEGMSDERLVENICDIKERWALRRRSAKQCQRRLLTAK</sequence>
<dbReference type="InterPro" id="IPR006912">
    <property type="entry name" value="Harbinger_derived_prot"/>
</dbReference>
<evidence type="ECO:0000256" key="1">
    <source>
        <dbReference type="ARBA" id="ARBA00012612"/>
    </source>
</evidence>
<dbReference type="InterPro" id="IPR036249">
    <property type="entry name" value="Thioredoxin-like_sf"/>
</dbReference>
<keyword evidence="4" id="KW-0520">NAD</keyword>
<dbReference type="SUPFAM" id="SSF52833">
    <property type="entry name" value="Thioredoxin-like"/>
    <property type="match status" value="2"/>
</dbReference>
<accession>A0A2N9IQ63</accession>
<protein>
    <recommendedName>
        <fullName evidence="1">protein-disulfide reductase</fullName>
        <ecNumber evidence="1">1.8.1.8</ecNumber>
    </recommendedName>
</protein>
<organism evidence="9">
    <name type="scientific">Fagus sylvatica</name>
    <name type="common">Beechnut</name>
    <dbReference type="NCBI Taxonomy" id="28930"/>
    <lineage>
        <taxon>Eukaryota</taxon>
        <taxon>Viridiplantae</taxon>
        <taxon>Streptophyta</taxon>
        <taxon>Embryophyta</taxon>
        <taxon>Tracheophyta</taxon>
        <taxon>Spermatophyta</taxon>
        <taxon>Magnoliopsida</taxon>
        <taxon>eudicotyledons</taxon>
        <taxon>Gunneridae</taxon>
        <taxon>Pentapetalae</taxon>
        <taxon>rosids</taxon>
        <taxon>fabids</taxon>
        <taxon>Fagales</taxon>
        <taxon>Fagaceae</taxon>
        <taxon>Fagus</taxon>
    </lineage>
</organism>
<dbReference type="PANTHER" id="PTHR13871">
    <property type="entry name" value="THIOREDOXIN"/>
    <property type="match status" value="1"/>
</dbReference>
<feature type="domain" description="Thioredoxin" evidence="8">
    <location>
        <begin position="13"/>
        <end position="168"/>
    </location>
</feature>
<evidence type="ECO:0000256" key="6">
    <source>
        <dbReference type="ARBA" id="ARBA00047388"/>
    </source>
</evidence>
<proteinExistence type="inferred from homology"/>
<evidence type="ECO:0000256" key="5">
    <source>
        <dbReference type="ARBA" id="ARBA00025782"/>
    </source>
</evidence>
<name>A0A2N9IQ63_FAGSY</name>
<comment type="catalytic activity">
    <reaction evidence="6">
        <text>[protein]-dithiol + NAD(+) = [protein]-disulfide + NADH + H(+)</text>
        <dbReference type="Rhea" id="RHEA:18749"/>
        <dbReference type="Rhea" id="RHEA-COMP:10593"/>
        <dbReference type="Rhea" id="RHEA-COMP:10594"/>
        <dbReference type="ChEBI" id="CHEBI:15378"/>
        <dbReference type="ChEBI" id="CHEBI:29950"/>
        <dbReference type="ChEBI" id="CHEBI:50058"/>
        <dbReference type="ChEBI" id="CHEBI:57540"/>
        <dbReference type="ChEBI" id="CHEBI:57945"/>
        <dbReference type="EC" id="1.8.1.8"/>
    </reaction>
</comment>
<evidence type="ECO:0000259" key="8">
    <source>
        <dbReference type="PROSITE" id="PS51352"/>
    </source>
</evidence>
<evidence type="ECO:0000313" key="9">
    <source>
        <dbReference type="EMBL" id="SPD26505.1"/>
    </source>
</evidence>
<reference evidence="9" key="1">
    <citation type="submission" date="2018-02" db="EMBL/GenBank/DDBJ databases">
        <authorList>
            <person name="Cohen D.B."/>
            <person name="Kent A.D."/>
        </authorList>
    </citation>
    <scope>NUCLEOTIDE SEQUENCE</scope>
</reference>
<comment type="catalytic activity">
    <reaction evidence="7">
        <text>[protein]-dithiol + NADP(+) = [protein]-disulfide + NADPH + H(+)</text>
        <dbReference type="Rhea" id="RHEA:18753"/>
        <dbReference type="Rhea" id="RHEA-COMP:10593"/>
        <dbReference type="Rhea" id="RHEA-COMP:10594"/>
        <dbReference type="ChEBI" id="CHEBI:15378"/>
        <dbReference type="ChEBI" id="CHEBI:29950"/>
        <dbReference type="ChEBI" id="CHEBI:50058"/>
        <dbReference type="ChEBI" id="CHEBI:57783"/>
        <dbReference type="ChEBI" id="CHEBI:58349"/>
        <dbReference type="EC" id="1.8.1.8"/>
    </reaction>
</comment>
<dbReference type="EC" id="1.8.1.8" evidence="1"/>
<dbReference type="PANTHER" id="PTHR13871:SF96">
    <property type="entry name" value="THIOREDOXIN DOMAIN-CONTAINING PROTEIN"/>
    <property type="match status" value="1"/>
</dbReference>
<dbReference type="Pfam" id="PF13905">
    <property type="entry name" value="Thioredoxin_8"/>
    <property type="match status" value="2"/>
</dbReference>